<dbReference type="InterPro" id="IPR052021">
    <property type="entry name" value="Type-I_RS_S_subunit"/>
</dbReference>
<dbReference type="GO" id="GO:0003677">
    <property type="term" value="F:DNA binding"/>
    <property type="evidence" value="ECO:0007669"/>
    <property type="project" value="UniProtKB-KW"/>
</dbReference>
<gene>
    <name evidence="6" type="ORF">Thert_02113</name>
</gene>
<feature type="coiled-coil region" evidence="4">
    <location>
        <begin position="199"/>
        <end position="229"/>
    </location>
</feature>
<keyword evidence="3" id="KW-0238">DNA-binding</keyword>
<dbReference type="Gene3D" id="3.90.220.20">
    <property type="entry name" value="DNA methylase specificity domains"/>
    <property type="match status" value="2"/>
</dbReference>
<evidence type="ECO:0000256" key="2">
    <source>
        <dbReference type="ARBA" id="ARBA00022747"/>
    </source>
</evidence>
<keyword evidence="2" id="KW-0680">Restriction system</keyword>
<dbReference type="AlphaFoldDB" id="A0A223HZZ9"/>
<dbReference type="PANTHER" id="PTHR30408">
    <property type="entry name" value="TYPE-1 RESTRICTION ENZYME ECOKI SPECIFICITY PROTEIN"/>
    <property type="match status" value="1"/>
</dbReference>
<dbReference type="REBASE" id="215622">
    <property type="entry name" value="S.TthTG57ORF2112P"/>
</dbReference>
<evidence type="ECO:0000256" key="3">
    <source>
        <dbReference type="ARBA" id="ARBA00023125"/>
    </source>
</evidence>
<dbReference type="PANTHER" id="PTHR30408:SF12">
    <property type="entry name" value="TYPE I RESTRICTION ENZYME MJAVIII SPECIFICITY SUBUNIT"/>
    <property type="match status" value="1"/>
</dbReference>
<evidence type="ECO:0000256" key="4">
    <source>
        <dbReference type="SAM" id="Coils"/>
    </source>
</evidence>
<dbReference type="InterPro" id="IPR044946">
    <property type="entry name" value="Restrct_endonuc_typeI_TRD_sf"/>
</dbReference>
<evidence type="ECO:0000259" key="5">
    <source>
        <dbReference type="Pfam" id="PF01420"/>
    </source>
</evidence>
<dbReference type="SUPFAM" id="SSF116734">
    <property type="entry name" value="DNA methylase specificity domain"/>
    <property type="match status" value="2"/>
</dbReference>
<dbReference type="Pfam" id="PF01420">
    <property type="entry name" value="Methylase_S"/>
    <property type="match status" value="2"/>
</dbReference>
<name>A0A223HZZ9_THETR</name>
<keyword evidence="4" id="KW-0175">Coiled coil</keyword>
<evidence type="ECO:0000313" key="6">
    <source>
        <dbReference type="EMBL" id="AST58052.1"/>
    </source>
</evidence>
<organism evidence="6 7">
    <name type="scientific">Thermoanaerobacterium thermosaccharolyticum</name>
    <name type="common">Clostridium thermosaccharolyticum</name>
    <dbReference type="NCBI Taxonomy" id="1517"/>
    <lineage>
        <taxon>Bacteria</taxon>
        <taxon>Bacillati</taxon>
        <taxon>Bacillota</taxon>
        <taxon>Clostridia</taxon>
        <taxon>Thermoanaerobacterales</taxon>
        <taxon>Thermoanaerobacteraceae</taxon>
        <taxon>Thermoanaerobacterium</taxon>
    </lineage>
</organism>
<sequence length="472" mass="54264">MNKYYILHSKPSCAIISENFMQNRIDAQFYSSEYLTKEKIEFDNGLDYVELGEIGTNFSYGTPPYGHICDKGVPYLRILDIEDDFFLNDSNIAFIDEEYHLKNIRNEVKAGDILFRIKGQLGQALVVPQKLSNSHTGSSFLRFTPKSINPYFLVCYLNSSFGRNQLNRKQSNSIIQYLNIDDITSIRVPIPSPEIQKYIGDKVRKAEELREEAKMLKKEAEEILNAELKLSYFSERVKDAPKMYNWIYGETFEVRIDSQYYINETNFINNEMNKKELKLKRISEIAYVGKGFSYTSLDNKSIPYIRISDLDDLLINFDTAELVDEKTYSEKKSSQLEQCDLIFAITGATIGKVSLFYNSKHSKATLSSDTAFVRLKDKNDAAYVLLYLKSFIGQLGILKGVTGATNRHLSLEHIGDIFIPVIDNKLKQEINMRVIKSIDNIYLSKQLIKEAKQDVEDLIEGNFDMSKVKVNN</sequence>
<evidence type="ECO:0000313" key="7">
    <source>
        <dbReference type="Proteomes" id="UP000214975"/>
    </source>
</evidence>
<feature type="domain" description="Type I restriction modification DNA specificity" evidence="5">
    <location>
        <begin position="276"/>
        <end position="452"/>
    </location>
</feature>
<reference evidence="6 7" key="1">
    <citation type="submission" date="2016-08" db="EMBL/GenBank/DDBJ databases">
        <title>A novel genetic cassette of butanologenic Thermoanaerobacterium thermosaccharolyticum that directly convert cellulose to butanol.</title>
        <authorList>
            <person name="Li T."/>
            <person name="He J."/>
        </authorList>
    </citation>
    <scope>NUCLEOTIDE SEQUENCE [LARGE SCALE GENOMIC DNA]</scope>
    <source>
        <strain evidence="6 7">TG57</strain>
    </source>
</reference>
<feature type="domain" description="Type I restriction modification DNA specificity" evidence="5">
    <location>
        <begin position="48"/>
        <end position="206"/>
    </location>
</feature>
<dbReference type="InterPro" id="IPR000055">
    <property type="entry name" value="Restrct_endonuc_typeI_TRD"/>
</dbReference>
<dbReference type="RefSeq" id="WP_094397524.1">
    <property type="nucleotide sequence ID" value="NZ_CP016893.1"/>
</dbReference>
<accession>A0A223HZZ9</accession>
<protein>
    <submittedName>
        <fullName evidence="6">Restriction modification system DNA specificity domain-containing protein</fullName>
    </submittedName>
</protein>
<comment type="similarity">
    <text evidence="1">Belongs to the type-I restriction system S methylase family.</text>
</comment>
<dbReference type="Proteomes" id="UP000214975">
    <property type="component" value="Chromosome"/>
</dbReference>
<evidence type="ECO:0000256" key="1">
    <source>
        <dbReference type="ARBA" id="ARBA00010923"/>
    </source>
</evidence>
<dbReference type="EMBL" id="CP016893">
    <property type="protein sequence ID" value="AST58052.1"/>
    <property type="molecule type" value="Genomic_DNA"/>
</dbReference>
<proteinExistence type="inferred from homology"/>
<dbReference type="GO" id="GO:0009307">
    <property type="term" value="P:DNA restriction-modification system"/>
    <property type="evidence" value="ECO:0007669"/>
    <property type="project" value="UniProtKB-KW"/>
</dbReference>